<dbReference type="Pfam" id="PF01636">
    <property type="entry name" value="APH"/>
    <property type="match status" value="1"/>
</dbReference>
<dbReference type="EMBL" id="JACJVP010000004">
    <property type="protein sequence ID" value="MBB6669653.1"/>
    <property type="molecule type" value="Genomic_DNA"/>
</dbReference>
<evidence type="ECO:0000313" key="3">
    <source>
        <dbReference type="Proteomes" id="UP000547209"/>
    </source>
</evidence>
<dbReference type="Gene3D" id="3.30.200.20">
    <property type="entry name" value="Phosphorylase Kinase, domain 1"/>
    <property type="match status" value="1"/>
</dbReference>
<dbReference type="GO" id="GO:0016740">
    <property type="term" value="F:transferase activity"/>
    <property type="evidence" value="ECO:0007669"/>
    <property type="project" value="UniProtKB-KW"/>
</dbReference>
<dbReference type="InterPro" id="IPR002575">
    <property type="entry name" value="Aminoglycoside_PTrfase"/>
</dbReference>
<dbReference type="InterPro" id="IPR011009">
    <property type="entry name" value="Kinase-like_dom_sf"/>
</dbReference>
<dbReference type="AlphaFoldDB" id="A0A7X0VDW4"/>
<dbReference type="GO" id="GO:0042601">
    <property type="term" value="C:endospore-forming forespore"/>
    <property type="evidence" value="ECO:0007669"/>
    <property type="project" value="TreeGrafter"/>
</dbReference>
<keyword evidence="3" id="KW-1185">Reference proteome</keyword>
<organism evidence="2 3">
    <name type="scientific">Cohnella nanjingensis</name>
    <dbReference type="NCBI Taxonomy" id="1387779"/>
    <lineage>
        <taxon>Bacteria</taxon>
        <taxon>Bacillati</taxon>
        <taxon>Bacillota</taxon>
        <taxon>Bacilli</taxon>
        <taxon>Bacillales</taxon>
        <taxon>Paenibacillaceae</taxon>
        <taxon>Cohnella</taxon>
    </lineage>
</organism>
<feature type="domain" description="Aminoglycoside phosphotransferase" evidence="1">
    <location>
        <begin position="36"/>
        <end position="266"/>
    </location>
</feature>
<evidence type="ECO:0000313" key="2">
    <source>
        <dbReference type="EMBL" id="MBB6669653.1"/>
    </source>
</evidence>
<reference evidence="2 3" key="1">
    <citation type="submission" date="2020-08" db="EMBL/GenBank/DDBJ databases">
        <title>Cohnella phylogeny.</title>
        <authorList>
            <person name="Dunlap C."/>
        </authorList>
    </citation>
    <scope>NUCLEOTIDE SEQUENCE [LARGE SCALE GENOMIC DNA]</scope>
    <source>
        <strain evidence="2 3">DSM 28246</strain>
    </source>
</reference>
<dbReference type="Proteomes" id="UP000547209">
    <property type="component" value="Unassembled WGS sequence"/>
</dbReference>
<evidence type="ECO:0000259" key="1">
    <source>
        <dbReference type="Pfam" id="PF01636"/>
    </source>
</evidence>
<dbReference type="SUPFAM" id="SSF56112">
    <property type="entry name" value="Protein kinase-like (PK-like)"/>
    <property type="match status" value="1"/>
</dbReference>
<dbReference type="InterPro" id="IPR047175">
    <property type="entry name" value="CotS-like"/>
</dbReference>
<dbReference type="PANTHER" id="PTHR39179">
    <property type="entry name" value="SPORE COAT PROTEIN I"/>
    <property type="match status" value="1"/>
</dbReference>
<gene>
    <name evidence="2" type="ORF">H7C19_03025</name>
</gene>
<protein>
    <submittedName>
        <fullName evidence="2">Phosphotransferase</fullName>
    </submittedName>
</protein>
<sequence length="346" mass="40595">MFRSRSKRRLRSILMEYGLRNHRIYAHPSVYKKIAAYRVMTEKESFCLKPYGGMRRQLQRVCSRTERLRKLGFTGIPQWLPSKKGTYWITKNRRHYYVTEWIDGSHLGGKEEDYARLGEALARLHLISNRQSPVMPSIAMKEINRLRFQHMAFVTHLRSLKKQRNEFGQWFKEQGQQCLSLAEESWSVLSQPKVKRIFQQYQPSLIHGDVTRQNVIIHPNGLYLVDWEAVRWGCAYYELAKTLSNVTDYSEPLMKALLAGYEEHKPLTRTERFIVACLYRLPREAWYSARQIHDGKRASAFNVLTETWSKRLEMIRGLDAWAAQQREMPLSITNTEGSAVVVSGAY</sequence>
<dbReference type="PANTHER" id="PTHR39179:SF3">
    <property type="entry name" value="COTS-RELATED PROTEIN"/>
    <property type="match status" value="1"/>
</dbReference>
<proteinExistence type="predicted"/>
<accession>A0A7X0VDW4</accession>
<dbReference type="Gene3D" id="3.90.1200.10">
    <property type="match status" value="1"/>
</dbReference>
<name>A0A7X0VDW4_9BACL</name>
<keyword evidence="2" id="KW-0808">Transferase</keyword>
<comment type="caution">
    <text evidence="2">The sequence shown here is derived from an EMBL/GenBank/DDBJ whole genome shotgun (WGS) entry which is preliminary data.</text>
</comment>